<dbReference type="KEGG" id="ccos:Pan44_19530"/>
<name>A0A517SCU0_9PLAN</name>
<gene>
    <name evidence="1" type="ORF">Pan44_19530</name>
</gene>
<dbReference type="OrthoDB" id="570199at2"/>
<proteinExistence type="predicted"/>
<reference evidence="1 2" key="1">
    <citation type="submission" date="2019-02" db="EMBL/GenBank/DDBJ databases">
        <title>Deep-cultivation of Planctomycetes and their phenomic and genomic characterization uncovers novel biology.</title>
        <authorList>
            <person name="Wiegand S."/>
            <person name="Jogler M."/>
            <person name="Boedeker C."/>
            <person name="Pinto D."/>
            <person name="Vollmers J."/>
            <person name="Rivas-Marin E."/>
            <person name="Kohn T."/>
            <person name="Peeters S.H."/>
            <person name="Heuer A."/>
            <person name="Rast P."/>
            <person name="Oberbeckmann S."/>
            <person name="Bunk B."/>
            <person name="Jeske O."/>
            <person name="Meyerdierks A."/>
            <person name="Storesund J.E."/>
            <person name="Kallscheuer N."/>
            <person name="Luecker S."/>
            <person name="Lage O.M."/>
            <person name="Pohl T."/>
            <person name="Merkel B.J."/>
            <person name="Hornburger P."/>
            <person name="Mueller R.-W."/>
            <person name="Bruemmer F."/>
            <person name="Labrenz M."/>
            <person name="Spormann A.M."/>
            <person name="Op den Camp H."/>
            <person name="Overmann J."/>
            <person name="Amann R."/>
            <person name="Jetten M.S.M."/>
            <person name="Mascher T."/>
            <person name="Medema M.H."/>
            <person name="Devos D.P."/>
            <person name="Kaster A.-K."/>
            <person name="Ovreas L."/>
            <person name="Rohde M."/>
            <person name="Galperin M.Y."/>
            <person name="Jogler C."/>
        </authorList>
    </citation>
    <scope>NUCLEOTIDE SEQUENCE [LARGE SCALE GENOMIC DNA]</scope>
    <source>
        <strain evidence="1 2">Pan44</strain>
    </source>
</reference>
<evidence type="ECO:0000313" key="1">
    <source>
        <dbReference type="EMBL" id="QDT53926.1"/>
    </source>
</evidence>
<dbReference type="RefSeq" id="WP_145029536.1">
    <property type="nucleotide sequence ID" value="NZ_CP036271.1"/>
</dbReference>
<dbReference type="AlphaFoldDB" id="A0A517SCU0"/>
<sequence length="62" mass="7071">MEYVQEALAEAGQTVEGIIAVREDDNRIRRALSMTPSIQFDRSEIRFKLVKSWQERPGTGCS</sequence>
<dbReference type="EMBL" id="CP036271">
    <property type="protein sequence ID" value="QDT53926.1"/>
    <property type="molecule type" value="Genomic_DNA"/>
</dbReference>
<organism evidence="1 2">
    <name type="scientific">Caulifigura coniformis</name>
    <dbReference type="NCBI Taxonomy" id="2527983"/>
    <lineage>
        <taxon>Bacteria</taxon>
        <taxon>Pseudomonadati</taxon>
        <taxon>Planctomycetota</taxon>
        <taxon>Planctomycetia</taxon>
        <taxon>Planctomycetales</taxon>
        <taxon>Planctomycetaceae</taxon>
        <taxon>Caulifigura</taxon>
    </lineage>
</organism>
<dbReference type="InParanoid" id="A0A517SCU0"/>
<protein>
    <submittedName>
        <fullName evidence="1">Uncharacterized protein</fullName>
    </submittedName>
</protein>
<dbReference type="Proteomes" id="UP000315700">
    <property type="component" value="Chromosome"/>
</dbReference>
<keyword evidence="2" id="KW-1185">Reference proteome</keyword>
<accession>A0A517SCU0</accession>
<evidence type="ECO:0000313" key="2">
    <source>
        <dbReference type="Proteomes" id="UP000315700"/>
    </source>
</evidence>